<organism evidence="5">
    <name type="scientific">Candidatus Kentrum sp. LFY</name>
    <dbReference type="NCBI Taxonomy" id="2126342"/>
    <lineage>
        <taxon>Bacteria</taxon>
        <taxon>Pseudomonadati</taxon>
        <taxon>Pseudomonadota</taxon>
        <taxon>Gammaproteobacteria</taxon>
        <taxon>Candidatus Kentrum</taxon>
    </lineage>
</organism>
<dbReference type="GO" id="GO:0120147">
    <property type="term" value="F:formylglycine-generating oxidase activity"/>
    <property type="evidence" value="ECO:0007669"/>
    <property type="project" value="TreeGrafter"/>
</dbReference>
<keyword evidence="2" id="KW-1133">Transmembrane helix</keyword>
<proteinExistence type="predicted"/>
<keyword evidence="2" id="KW-0472">Membrane</keyword>
<dbReference type="Gene3D" id="3.90.1580.10">
    <property type="entry name" value="paralog of FGE (formylglycine-generating enzyme)"/>
    <property type="match status" value="1"/>
</dbReference>
<reference evidence="5" key="1">
    <citation type="submission" date="2019-02" db="EMBL/GenBank/DDBJ databases">
        <authorList>
            <person name="Gruber-Vodicka R. H."/>
            <person name="Seah K. B. B."/>
        </authorList>
    </citation>
    <scope>NUCLEOTIDE SEQUENCE</scope>
    <source>
        <strain evidence="5">BECK_BY7</strain>
    </source>
</reference>
<dbReference type="Pfam" id="PF03781">
    <property type="entry name" value="FGE-sulfatase"/>
    <property type="match status" value="1"/>
</dbReference>
<dbReference type="AlphaFoldDB" id="A0A450WNR0"/>
<evidence type="ECO:0000259" key="3">
    <source>
        <dbReference type="Pfam" id="PF03781"/>
    </source>
</evidence>
<dbReference type="PANTHER" id="PTHR23150:SF35">
    <property type="entry name" value="BLL6746 PROTEIN"/>
    <property type="match status" value="1"/>
</dbReference>
<dbReference type="InterPro" id="IPR051043">
    <property type="entry name" value="Sulfatase_Mod_Factor_Kinase"/>
</dbReference>
<feature type="domain" description="PEGA" evidence="4">
    <location>
        <begin position="217"/>
        <end position="274"/>
    </location>
</feature>
<feature type="transmembrane region" description="Helical" evidence="2">
    <location>
        <begin position="43"/>
        <end position="62"/>
    </location>
</feature>
<feature type="domain" description="Sulfatase-modifying factor enzyme-like" evidence="3">
    <location>
        <begin position="395"/>
        <end position="639"/>
    </location>
</feature>
<evidence type="ECO:0000313" key="5">
    <source>
        <dbReference type="EMBL" id="VFK18624.1"/>
    </source>
</evidence>
<dbReference type="InterPro" id="IPR005532">
    <property type="entry name" value="SUMF_dom"/>
</dbReference>
<evidence type="ECO:0000256" key="2">
    <source>
        <dbReference type="SAM" id="Phobius"/>
    </source>
</evidence>
<feature type="region of interest" description="Disordered" evidence="1">
    <location>
        <begin position="355"/>
        <end position="413"/>
    </location>
</feature>
<feature type="domain" description="PEGA" evidence="4">
    <location>
        <begin position="68"/>
        <end position="134"/>
    </location>
</feature>
<dbReference type="InterPro" id="IPR042095">
    <property type="entry name" value="SUMF_sf"/>
</dbReference>
<name>A0A450WNR0_9GAMM</name>
<accession>A0A450WNR0</accession>
<evidence type="ECO:0000256" key="1">
    <source>
        <dbReference type="SAM" id="MobiDB-lite"/>
    </source>
</evidence>
<dbReference type="SUPFAM" id="SSF56436">
    <property type="entry name" value="C-type lectin-like"/>
    <property type="match status" value="1"/>
</dbReference>
<feature type="domain" description="PEGA" evidence="4">
    <location>
        <begin position="144"/>
        <end position="208"/>
    </location>
</feature>
<dbReference type="InterPro" id="IPR013229">
    <property type="entry name" value="PEGA"/>
</dbReference>
<protein>
    <submittedName>
        <fullName evidence="5">Formylglycine-generating enzyme, required for sulfatase activity, contains SUMF1/FGE domain</fullName>
    </submittedName>
</protein>
<dbReference type="EMBL" id="CAADFN010000046">
    <property type="protein sequence ID" value="VFK18624.1"/>
    <property type="molecule type" value="Genomic_DNA"/>
</dbReference>
<gene>
    <name evidence="5" type="ORF">BECKLFY1418C_GA0070996_104610</name>
</gene>
<evidence type="ECO:0000259" key="4">
    <source>
        <dbReference type="Pfam" id="PF08308"/>
    </source>
</evidence>
<dbReference type="PANTHER" id="PTHR23150">
    <property type="entry name" value="SULFATASE MODIFYING FACTOR 1, 2"/>
    <property type="match status" value="1"/>
</dbReference>
<sequence length="644" mass="70947">MKTDSKHMPPENSQEIRMEIKEIDRENQISPPTDRKKTDYKKYAMWIAVFLVIAGVISCLVWCNSDPKLMVSANVPRTMVYLNGESVGSAGSTILGLAAGEHDIRVEKPGFCPAETRITLATGQEHTVHAVLSPLPCEPVPDFTDLVVDANVSEAEVYIDGEMVGRTKTRHRTLDPGEHKIQVKREGYSPSEVAITLIAGEKHTLYALLPEITPPPKLIVDADIPESMAYIDGKLAGMTPTPPHTLSPGKHKIRVIKKQHESVQVGIELSARDKDAVTVHALLESLPEESYLVVDTDVPGGIFHIDGNPVDATGPMFHTLSPGRHEVRLKTRGRELMGTEITLAAGERHTLYAVSSIDPKPERRLPPEWPRPSATAQPPSRDLLCGRLQSSHKKPKMIEVPTEGKDAGSPEEDDLYFDEAPKSHVESPPEPFALGATEVTFDEYDRFACATGRELPNDGGWGRGRRPVIDVDWHDAVAYAKWLSRRTGKKYRLPSEAEWEYAARAGSTTRYFWGDEVESTCTYANGYDLSAKGAHHYYWDHLPCDDGQANIAPVGSYQPNPFDLFDMIGNVQEWTADCWQAGGKTLSGGNASGSERDGSCIWRVIRGGAWQSRPANLQSAHRGRLIANGANNSLGFRLAEDLSP</sequence>
<keyword evidence="2" id="KW-0812">Transmembrane</keyword>
<dbReference type="Pfam" id="PF08308">
    <property type="entry name" value="PEGA"/>
    <property type="match status" value="3"/>
</dbReference>
<dbReference type="InterPro" id="IPR016187">
    <property type="entry name" value="CTDL_fold"/>
</dbReference>